<dbReference type="AlphaFoldDB" id="A0A195B3K7"/>
<gene>
    <name evidence="2" type="ORF">ALC53_10833</name>
</gene>
<protein>
    <submittedName>
        <fullName evidence="2">Uncharacterized protein</fullName>
    </submittedName>
</protein>
<evidence type="ECO:0000313" key="3">
    <source>
        <dbReference type="Proteomes" id="UP000078540"/>
    </source>
</evidence>
<sequence>MGVAGRQEDNSLKRYLRGASMRLQEMKEASGSQLLVFQILNAQALRTLNARNETVVRAVTTYISFVFNKIKAVLKQWILSFYQSTRSEERKKESGRSYANEEKTKAEAKERTIRWWYSPSSSWKPNRR</sequence>
<proteinExistence type="predicted"/>
<reference evidence="2 3" key="1">
    <citation type="submission" date="2015-09" db="EMBL/GenBank/DDBJ databases">
        <title>Atta colombica WGS genome.</title>
        <authorList>
            <person name="Nygaard S."/>
            <person name="Hu H."/>
            <person name="Boomsma J."/>
            <person name="Zhang G."/>
        </authorList>
    </citation>
    <scope>NUCLEOTIDE SEQUENCE [LARGE SCALE GENOMIC DNA]</scope>
    <source>
        <strain evidence="2">Treedump-2</strain>
        <tissue evidence="2">Whole body</tissue>
    </source>
</reference>
<accession>A0A195B3K7</accession>
<name>A0A195B3K7_9HYME</name>
<dbReference type="EMBL" id="KQ976641">
    <property type="protein sequence ID" value="KYM78779.1"/>
    <property type="molecule type" value="Genomic_DNA"/>
</dbReference>
<feature type="region of interest" description="Disordered" evidence="1">
    <location>
        <begin position="87"/>
        <end position="109"/>
    </location>
</feature>
<keyword evidence="3" id="KW-1185">Reference proteome</keyword>
<evidence type="ECO:0000256" key="1">
    <source>
        <dbReference type="SAM" id="MobiDB-lite"/>
    </source>
</evidence>
<dbReference type="Proteomes" id="UP000078540">
    <property type="component" value="Unassembled WGS sequence"/>
</dbReference>
<organism evidence="2 3">
    <name type="scientific">Atta colombica</name>
    <dbReference type="NCBI Taxonomy" id="520822"/>
    <lineage>
        <taxon>Eukaryota</taxon>
        <taxon>Metazoa</taxon>
        <taxon>Ecdysozoa</taxon>
        <taxon>Arthropoda</taxon>
        <taxon>Hexapoda</taxon>
        <taxon>Insecta</taxon>
        <taxon>Pterygota</taxon>
        <taxon>Neoptera</taxon>
        <taxon>Endopterygota</taxon>
        <taxon>Hymenoptera</taxon>
        <taxon>Apocrita</taxon>
        <taxon>Aculeata</taxon>
        <taxon>Formicoidea</taxon>
        <taxon>Formicidae</taxon>
        <taxon>Myrmicinae</taxon>
        <taxon>Atta</taxon>
    </lineage>
</organism>
<evidence type="ECO:0000313" key="2">
    <source>
        <dbReference type="EMBL" id="KYM78779.1"/>
    </source>
</evidence>